<feature type="non-terminal residue" evidence="2">
    <location>
        <position position="75"/>
    </location>
</feature>
<feature type="non-terminal residue" evidence="2">
    <location>
        <position position="1"/>
    </location>
</feature>
<evidence type="ECO:0000313" key="2">
    <source>
        <dbReference type="EMBL" id="CAA9233248.1"/>
    </source>
</evidence>
<gene>
    <name evidence="2" type="ORF">AVDCRST_MAG54-1124</name>
</gene>
<evidence type="ECO:0000256" key="1">
    <source>
        <dbReference type="SAM" id="MobiDB-lite"/>
    </source>
</evidence>
<proteinExistence type="predicted"/>
<feature type="compositionally biased region" description="Basic and acidic residues" evidence="1">
    <location>
        <begin position="12"/>
        <end position="21"/>
    </location>
</feature>
<accession>A0A6J4HTV1</accession>
<feature type="region of interest" description="Disordered" evidence="1">
    <location>
        <begin position="1"/>
        <end position="75"/>
    </location>
</feature>
<sequence length="75" mass="8054">DAAGGPPRRRRTGPDRPREAAEPCAGRRRCSRCHPAGLRAGPVTRHRDRGGGRTPALRRGRRPHHPRGSAAPGAL</sequence>
<protein>
    <submittedName>
        <fullName evidence="2">Uncharacterized protein</fullName>
    </submittedName>
</protein>
<organism evidence="2">
    <name type="scientific">uncultured Actinomycetospora sp</name>
    <dbReference type="NCBI Taxonomy" id="1135996"/>
    <lineage>
        <taxon>Bacteria</taxon>
        <taxon>Bacillati</taxon>
        <taxon>Actinomycetota</taxon>
        <taxon>Actinomycetes</taxon>
        <taxon>Pseudonocardiales</taxon>
        <taxon>Pseudonocardiaceae</taxon>
        <taxon>Actinomycetospora</taxon>
        <taxon>environmental samples</taxon>
    </lineage>
</organism>
<dbReference type="AlphaFoldDB" id="A0A6J4HTV1"/>
<dbReference type="EMBL" id="CADCTH010000151">
    <property type="protein sequence ID" value="CAA9233248.1"/>
    <property type="molecule type" value="Genomic_DNA"/>
</dbReference>
<reference evidence="2" key="1">
    <citation type="submission" date="2020-02" db="EMBL/GenBank/DDBJ databases">
        <authorList>
            <person name="Meier V. D."/>
        </authorList>
    </citation>
    <scope>NUCLEOTIDE SEQUENCE</scope>
    <source>
        <strain evidence="2">AVDCRST_MAG54</strain>
    </source>
</reference>
<feature type="compositionally biased region" description="Basic residues" evidence="1">
    <location>
        <begin position="56"/>
        <end position="67"/>
    </location>
</feature>
<name>A0A6J4HTV1_9PSEU</name>